<evidence type="ECO:0000256" key="10">
    <source>
        <dbReference type="ARBA" id="ARBA00048110"/>
    </source>
</evidence>
<evidence type="ECO:0000256" key="13">
    <source>
        <dbReference type="ARBA" id="ARBA00049243"/>
    </source>
</evidence>
<comment type="similarity">
    <text evidence="2 14">Belongs to the zinc-containing alcohol dehydrogenase family. Class-III subfamily.</text>
</comment>
<gene>
    <name evidence="16" type="ORF">M8C81_22225</name>
</gene>
<organism evidence="16 17">
    <name type="scientific">Pseudomonas putida</name>
    <name type="common">Arthrobacter siderocapsulatus</name>
    <dbReference type="NCBI Taxonomy" id="303"/>
    <lineage>
        <taxon>Bacteria</taxon>
        <taxon>Pseudomonadati</taxon>
        <taxon>Pseudomonadota</taxon>
        <taxon>Gammaproteobacteria</taxon>
        <taxon>Pseudomonadales</taxon>
        <taxon>Pseudomonadaceae</taxon>
        <taxon>Pseudomonas</taxon>
    </lineage>
</organism>
<evidence type="ECO:0000256" key="4">
    <source>
        <dbReference type="ARBA" id="ARBA00022723"/>
    </source>
</evidence>
<dbReference type="InterPro" id="IPR011032">
    <property type="entry name" value="GroES-like_sf"/>
</dbReference>
<accession>A0AAW5HNA3</accession>
<dbReference type="Proteomes" id="UP001202943">
    <property type="component" value="Unassembled WGS sequence"/>
</dbReference>
<feature type="domain" description="Enoyl reductase (ER)" evidence="15">
    <location>
        <begin position="10"/>
        <end position="367"/>
    </location>
</feature>
<dbReference type="Pfam" id="PF00107">
    <property type="entry name" value="ADH_zinc_N"/>
    <property type="match status" value="1"/>
</dbReference>
<comment type="catalytic activity">
    <reaction evidence="12">
        <text>a secondary alcohol + NAD(+) = a ketone + NADH + H(+)</text>
        <dbReference type="Rhea" id="RHEA:10740"/>
        <dbReference type="ChEBI" id="CHEBI:15378"/>
        <dbReference type="ChEBI" id="CHEBI:17087"/>
        <dbReference type="ChEBI" id="CHEBI:35681"/>
        <dbReference type="ChEBI" id="CHEBI:57540"/>
        <dbReference type="ChEBI" id="CHEBI:57945"/>
        <dbReference type="EC" id="1.1.1.1"/>
    </reaction>
</comment>
<comment type="catalytic activity">
    <reaction evidence="13">
        <text>a primary alcohol + NAD(+) = an aldehyde + NADH + H(+)</text>
        <dbReference type="Rhea" id="RHEA:10736"/>
        <dbReference type="ChEBI" id="CHEBI:15378"/>
        <dbReference type="ChEBI" id="CHEBI:15734"/>
        <dbReference type="ChEBI" id="CHEBI:17478"/>
        <dbReference type="ChEBI" id="CHEBI:57540"/>
        <dbReference type="ChEBI" id="CHEBI:57945"/>
        <dbReference type="EC" id="1.1.1.1"/>
    </reaction>
</comment>
<dbReference type="CDD" id="cd08300">
    <property type="entry name" value="alcohol_DH_class_III"/>
    <property type="match status" value="1"/>
</dbReference>
<dbReference type="PANTHER" id="PTHR43880:SF12">
    <property type="entry name" value="ALCOHOL DEHYDROGENASE CLASS-3"/>
    <property type="match status" value="1"/>
</dbReference>
<dbReference type="GO" id="GO:0005829">
    <property type="term" value="C:cytosol"/>
    <property type="evidence" value="ECO:0007669"/>
    <property type="project" value="TreeGrafter"/>
</dbReference>
<dbReference type="InterPro" id="IPR014183">
    <property type="entry name" value="ADH_3"/>
</dbReference>
<keyword evidence="6 14" id="KW-0560">Oxidoreductase</keyword>
<proteinExistence type="inferred from homology"/>
<comment type="catalytic activity">
    <reaction evidence="11">
        <text>S-nitrosoglutathione + NADH + H(+) = S-(hydroxysulfenamide)glutathione + NAD(+)</text>
        <dbReference type="Rhea" id="RHEA:78371"/>
        <dbReference type="ChEBI" id="CHEBI:15378"/>
        <dbReference type="ChEBI" id="CHEBI:57540"/>
        <dbReference type="ChEBI" id="CHEBI:57945"/>
        <dbReference type="ChEBI" id="CHEBI:145544"/>
        <dbReference type="ChEBI" id="CHEBI:229723"/>
    </reaction>
    <physiologicalReaction direction="left-to-right" evidence="11">
        <dbReference type="Rhea" id="RHEA:78372"/>
    </physiologicalReaction>
</comment>
<evidence type="ECO:0000256" key="5">
    <source>
        <dbReference type="ARBA" id="ARBA00022833"/>
    </source>
</evidence>
<dbReference type="InterPro" id="IPR013149">
    <property type="entry name" value="ADH-like_C"/>
</dbReference>
<keyword evidence="7 14" id="KW-0520">NAD</keyword>
<evidence type="ECO:0000256" key="2">
    <source>
        <dbReference type="ARBA" id="ARBA00010902"/>
    </source>
</evidence>
<dbReference type="GO" id="GO:0046294">
    <property type="term" value="P:formaldehyde catabolic process"/>
    <property type="evidence" value="ECO:0007669"/>
    <property type="project" value="InterPro"/>
</dbReference>
<dbReference type="Gene3D" id="3.40.50.720">
    <property type="entry name" value="NAD(P)-binding Rossmann-like Domain"/>
    <property type="match status" value="1"/>
</dbReference>
<dbReference type="RefSeq" id="WP_252461118.1">
    <property type="nucleotide sequence ID" value="NZ_JAMHFX010000219.1"/>
</dbReference>
<name>A0AAW5HNA3_PSEPU</name>
<evidence type="ECO:0000256" key="11">
    <source>
        <dbReference type="ARBA" id="ARBA00048942"/>
    </source>
</evidence>
<reference evidence="16" key="1">
    <citation type="submission" date="2022-05" db="EMBL/GenBank/DDBJ databases">
        <authorList>
            <person name="Yi M."/>
        </authorList>
    </citation>
    <scope>NUCLEOTIDE SEQUENCE</scope>
    <source>
        <strain evidence="16">DS2</strain>
    </source>
</reference>
<dbReference type="EC" id="1.1.1.284" evidence="14"/>
<dbReference type="SMART" id="SM00829">
    <property type="entry name" value="PKS_ER"/>
    <property type="match status" value="1"/>
</dbReference>
<dbReference type="FunFam" id="3.40.50.720:FF:000003">
    <property type="entry name" value="S-(hydroxymethyl)glutathione dehydrogenase"/>
    <property type="match status" value="1"/>
</dbReference>
<comment type="function">
    <text evidence="8">Has high formaldehyde dehydrogenase activity in the presence of glutathione and catalyzes the oxidation of normal alcohols in a reaction that is not GSH-dependent. In addition, hemithiolacetals other than those formed from GSH, including omega-thiol fatty acids, also are substrates. Also acts as a S-nitroso-glutathione reductase by catalyzing the NADH-dependent reduction of S-nitrosoglutathione.</text>
</comment>
<evidence type="ECO:0000256" key="3">
    <source>
        <dbReference type="ARBA" id="ARBA00021865"/>
    </source>
</evidence>
<dbReference type="InterPro" id="IPR013154">
    <property type="entry name" value="ADH-like_N"/>
</dbReference>
<dbReference type="InterPro" id="IPR002328">
    <property type="entry name" value="ADH_Zn_CS"/>
</dbReference>
<evidence type="ECO:0000256" key="12">
    <source>
        <dbReference type="ARBA" id="ARBA00049164"/>
    </source>
</evidence>
<evidence type="ECO:0000256" key="7">
    <source>
        <dbReference type="ARBA" id="ARBA00023027"/>
    </source>
</evidence>
<dbReference type="InterPro" id="IPR036291">
    <property type="entry name" value="NAD(P)-bd_dom_sf"/>
</dbReference>
<dbReference type="EMBL" id="JAMHFX010000219">
    <property type="protein sequence ID" value="MCO1623316.1"/>
    <property type="molecule type" value="Genomic_DNA"/>
</dbReference>
<evidence type="ECO:0000256" key="9">
    <source>
        <dbReference type="ARBA" id="ARBA00047793"/>
    </source>
</evidence>
<evidence type="ECO:0000313" key="16">
    <source>
        <dbReference type="EMBL" id="MCO1623316.1"/>
    </source>
</evidence>
<evidence type="ECO:0000256" key="1">
    <source>
        <dbReference type="ARBA" id="ARBA00001947"/>
    </source>
</evidence>
<evidence type="ECO:0000256" key="8">
    <source>
        <dbReference type="ARBA" id="ARBA00045226"/>
    </source>
</evidence>
<comment type="caution">
    <text evidence="16">The sequence shown here is derived from an EMBL/GenBank/DDBJ whole genome shotgun (WGS) entry which is preliminary data.</text>
</comment>
<comment type="catalytic activity">
    <reaction evidence="10 14">
        <text>S-(hydroxymethyl)glutathione + NAD(+) = S-formylglutathione + NADH + H(+)</text>
        <dbReference type="Rhea" id="RHEA:19985"/>
        <dbReference type="ChEBI" id="CHEBI:15378"/>
        <dbReference type="ChEBI" id="CHEBI:57540"/>
        <dbReference type="ChEBI" id="CHEBI:57688"/>
        <dbReference type="ChEBI" id="CHEBI:57945"/>
        <dbReference type="ChEBI" id="CHEBI:58758"/>
        <dbReference type="EC" id="1.1.1.284"/>
    </reaction>
</comment>
<dbReference type="NCBIfam" id="TIGR02818">
    <property type="entry name" value="adh_III_F_hyde"/>
    <property type="match status" value="1"/>
</dbReference>
<dbReference type="FunFam" id="3.90.180.10:FF:000067">
    <property type="entry name" value="alcohol dehydrogenase 1-like isoform X1"/>
    <property type="match status" value="1"/>
</dbReference>
<comment type="cofactor">
    <cofactor evidence="1 14">
        <name>Zn(2+)</name>
        <dbReference type="ChEBI" id="CHEBI:29105"/>
    </cofactor>
</comment>
<dbReference type="InterPro" id="IPR020843">
    <property type="entry name" value="ER"/>
</dbReference>
<sequence length="405" mass="43510">MKTRAAIAWGPNQPLEFEEIDLQGPKEGEVLVRIVTTSLCHTDVFTLSGRDPEGKFPCILGHEGVGIVEDVGRGVTTVKPGDHVIPLYTPEDPNCPFIKSGKTNLCQTIRKTQGEGLMPDGTSRFSYKGRTIFHYMGTSTFSEYTVLPEIAVAKIDPAAPLAKASIMGCAIPTGIGAVRNTAKVRPGDTVAVFGLGAVGMAVIQGAVLQGAGRIIGIDVNPNKFPLALSLGATECVNPRDFREPLQNVIIDMTNGGVDFSFECVGNVELMRAALECCHKGWGESIIIGVAGGGEEIATRPFQLVTGRVWKGSAFGGVLGRSELPGMVDEWLRGEINVDPYITHNMDHESLNHAFDLLKRGEAIRSVIHYRERETLSHDLPGVILDRAGRVIAKPAPERPAPTPLT</sequence>
<dbReference type="Pfam" id="PF08240">
    <property type="entry name" value="ADH_N"/>
    <property type="match status" value="1"/>
</dbReference>
<dbReference type="Gene3D" id="3.90.180.10">
    <property type="entry name" value="Medium-chain alcohol dehydrogenases, catalytic domain"/>
    <property type="match status" value="1"/>
</dbReference>
<evidence type="ECO:0000259" key="15">
    <source>
        <dbReference type="SMART" id="SM00829"/>
    </source>
</evidence>
<dbReference type="SUPFAM" id="SSF51735">
    <property type="entry name" value="NAD(P)-binding Rossmann-fold domains"/>
    <property type="match status" value="1"/>
</dbReference>
<keyword evidence="5 14" id="KW-0862">Zinc</keyword>
<evidence type="ECO:0000313" key="17">
    <source>
        <dbReference type="Proteomes" id="UP001202943"/>
    </source>
</evidence>
<keyword evidence="4 14" id="KW-0479">Metal-binding</keyword>
<dbReference type="SUPFAM" id="SSF50129">
    <property type="entry name" value="GroES-like"/>
    <property type="match status" value="2"/>
</dbReference>
<reference evidence="16" key="2">
    <citation type="submission" date="2023-08" db="EMBL/GenBank/DDBJ databases">
        <title>Isolation, Identification, Denitrification Characteristics of A Highly Efficient Aerobic Denitrifying Bacterial Strain DS2.</title>
        <authorList>
            <person name="Wang H."/>
        </authorList>
    </citation>
    <scope>NUCLEOTIDE SEQUENCE</scope>
    <source>
        <strain evidence="16">DS2</strain>
    </source>
</reference>
<dbReference type="AlphaFoldDB" id="A0AAW5HNA3"/>
<dbReference type="PROSITE" id="PS00059">
    <property type="entry name" value="ADH_ZINC"/>
    <property type="match status" value="1"/>
</dbReference>
<evidence type="ECO:0000256" key="14">
    <source>
        <dbReference type="RuleBase" id="RU362016"/>
    </source>
</evidence>
<dbReference type="GO" id="GO:0008270">
    <property type="term" value="F:zinc ion binding"/>
    <property type="evidence" value="ECO:0007669"/>
    <property type="project" value="InterPro"/>
</dbReference>
<dbReference type="GO" id="GO:0004022">
    <property type="term" value="F:alcohol dehydrogenase (NAD+) activity"/>
    <property type="evidence" value="ECO:0007669"/>
    <property type="project" value="UniProtKB-EC"/>
</dbReference>
<evidence type="ECO:0000256" key="6">
    <source>
        <dbReference type="ARBA" id="ARBA00023002"/>
    </source>
</evidence>
<protein>
    <recommendedName>
        <fullName evidence="3 14">S-(hydroxymethyl)glutathione dehydrogenase</fullName>
        <ecNumber evidence="14">1.1.1.284</ecNumber>
    </recommendedName>
</protein>
<comment type="catalytic activity">
    <reaction evidence="9">
        <text>S-(hydroxymethyl)glutathione + NADP(+) = S-formylglutathione + NADPH + H(+)</text>
        <dbReference type="Rhea" id="RHEA:19981"/>
        <dbReference type="ChEBI" id="CHEBI:15378"/>
        <dbReference type="ChEBI" id="CHEBI:57688"/>
        <dbReference type="ChEBI" id="CHEBI:57783"/>
        <dbReference type="ChEBI" id="CHEBI:58349"/>
        <dbReference type="ChEBI" id="CHEBI:58758"/>
        <dbReference type="EC" id="1.1.1.284"/>
    </reaction>
</comment>
<dbReference type="PANTHER" id="PTHR43880">
    <property type="entry name" value="ALCOHOL DEHYDROGENASE"/>
    <property type="match status" value="1"/>
</dbReference>
<dbReference type="GO" id="GO:0051903">
    <property type="term" value="F:S-(hydroxymethyl)glutathione dehydrogenase [NAD(P)+] activity"/>
    <property type="evidence" value="ECO:0007669"/>
    <property type="project" value="UniProtKB-EC"/>
</dbReference>